<keyword evidence="2" id="KW-1185">Reference proteome</keyword>
<organism evidence="1 2">
    <name type="scientific">Naganishia friedmannii</name>
    <dbReference type="NCBI Taxonomy" id="89922"/>
    <lineage>
        <taxon>Eukaryota</taxon>
        <taxon>Fungi</taxon>
        <taxon>Dikarya</taxon>
        <taxon>Basidiomycota</taxon>
        <taxon>Agaricomycotina</taxon>
        <taxon>Tremellomycetes</taxon>
        <taxon>Filobasidiales</taxon>
        <taxon>Filobasidiaceae</taxon>
        <taxon>Naganishia</taxon>
    </lineage>
</organism>
<proteinExistence type="predicted"/>
<reference evidence="1" key="1">
    <citation type="submission" date="2023-04" db="EMBL/GenBank/DDBJ databases">
        <title>Draft Genome sequencing of Naganishia species isolated from polar environments using Oxford Nanopore Technology.</title>
        <authorList>
            <person name="Leo P."/>
            <person name="Venkateswaran K."/>
        </authorList>
    </citation>
    <scope>NUCLEOTIDE SEQUENCE</scope>
    <source>
        <strain evidence="1">MNA-CCFEE 5423</strain>
    </source>
</reference>
<evidence type="ECO:0000313" key="2">
    <source>
        <dbReference type="Proteomes" id="UP001227268"/>
    </source>
</evidence>
<dbReference type="Proteomes" id="UP001227268">
    <property type="component" value="Unassembled WGS sequence"/>
</dbReference>
<sequence length="287" mass="32538">MPVPLTLPIVSISPYLPSCAEQYSDADRAKVAEHMHRACRDIGFFYLRVDDYLGEHEMRSVLERGREFFLQATKDEKAEIGLVQGDGVRGYQKLKQNITMGKADHHEGLDFYAPSPYPDGESRDETGQLKPLGHANQWPKKPTDFRPEMEEWIAKMKVLGMIVMKAMADGLGMEDDEWEELSRMVQDTFWVMRVIGYPPLPQSAEGVSCGAHKDYGCLTSPTFRVSLPFFYEPAFTAQVEPLEAAKRKIREEGWIMGRKGKDYEGVRYGEFLLNKVAGNFVKSAQGV</sequence>
<accession>A0ACC2V5Q1</accession>
<name>A0ACC2V5Q1_9TREE</name>
<gene>
    <name evidence="1" type="ORF">QFC21_005982</name>
</gene>
<evidence type="ECO:0000313" key="1">
    <source>
        <dbReference type="EMBL" id="KAJ9094443.1"/>
    </source>
</evidence>
<dbReference type="EMBL" id="JASBWT010000025">
    <property type="protein sequence ID" value="KAJ9094443.1"/>
    <property type="molecule type" value="Genomic_DNA"/>
</dbReference>
<comment type="caution">
    <text evidence="1">The sequence shown here is derived from an EMBL/GenBank/DDBJ whole genome shotgun (WGS) entry which is preliminary data.</text>
</comment>
<protein>
    <submittedName>
        <fullName evidence="1">Uncharacterized protein</fullName>
    </submittedName>
</protein>